<evidence type="ECO:0000259" key="2">
    <source>
        <dbReference type="Pfam" id="PF20152"/>
    </source>
</evidence>
<organism evidence="3 4">
    <name type="scientific">Armillaria novae-zelandiae</name>
    <dbReference type="NCBI Taxonomy" id="153914"/>
    <lineage>
        <taxon>Eukaryota</taxon>
        <taxon>Fungi</taxon>
        <taxon>Dikarya</taxon>
        <taxon>Basidiomycota</taxon>
        <taxon>Agaricomycotina</taxon>
        <taxon>Agaricomycetes</taxon>
        <taxon>Agaricomycetidae</taxon>
        <taxon>Agaricales</taxon>
        <taxon>Marasmiineae</taxon>
        <taxon>Physalacriaceae</taxon>
        <taxon>Armillaria</taxon>
    </lineage>
</organism>
<keyword evidence="1" id="KW-1133">Transmembrane helix</keyword>
<keyword evidence="1" id="KW-0812">Transmembrane</keyword>
<feature type="transmembrane region" description="Helical" evidence="1">
    <location>
        <begin position="212"/>
        <end position="232"/>
    </location>
</feature>
<dbReference type="Pfam" id="PF20152">
    <property type="entry name" value="DUF6534"/>
    <property type="match status" value="1"/>
</dbReference>
<feature type="transmembrane region" description="Helical" evidence="1">
    <location>
        <begin position="57"/>
        <end position="80"/>
    </location>
</feature>
<dbReference type="PANTHER" id="PTHR40465:SF1">
    <property type="entry name" value="DUF6534 DOMAIN-CONTAINING PROTEIN"/>
    <property type="match status" value="1"/>
</dbReference>
<protein>
    <recommendedName>
        <fullName evidence="2">DUF6534 domain-containing protein</fullName>
    </recommendedName>
</protein>
<proteinExistence type="predicted"/>
<feature type="transmembrane region" description="Helical" evidence="1">
    <location>
        <begin position="24"/>
        <end position="45"/>
    </location>
</feature>
<keyword evidence="1" id="KW-0472">Membrane</keyword>
<dbReference type="Proteomes" id="UP001175227">
    <property type="component" value="Unassembled WGS sequence"/>
</dbReference>
<accession>A0AA39NAT4</accession>
<feature type="domain" description="DUF6534" evidence="2">
    <location>
        <begin position="176"/>
        <end position="261"/>
    </location>
</feature>
<name>A0AA39NAT4_9AGAR</name>
<evidence type="ECO:0000256" key="1">
    <source>
        <dbReference type="SAM" id="Phobius"/>
    </source>
</evidence>
<gene>
    <name evidence="3" type="ORF">IW261DRAFT_1576448</name>
</gene>
<comment type="caution">
    <text evidence="3">The sequence shown here is derived from an EMBL/GenBank/DDBJ whole genome shotgun (WGS) entry which is preliminary data.</text>
</comment>
<sequence>MSTSDTCPIGHVSINVSEVVDGLYYGYALSTALFGITIVQAWNYFNANADGWLMRSLVAFLVAMDAAVTSVNTQILHHYLVNNFGNTDQMQIIIYSFDAEVMMTAVVVLIVELFFVVRIYKLNSKNWLVPAVITALALGSFGSCTAFVVAQIQDDSFMGLSKKDRVGTISAFNGSAALADILITVALSWNLSQSRSGIPRTNNVIQKMLTYTINRGVLVTVTQTLTLIMYSVEQRNLHWMPTHLSINKVYVITMLAILNTRPALREQLNSAVTESLEFNSTSTPSHGRFAPARSRIVNDVEVVNFGLRERTIEFSQVHGSDEQLHDGSYGKAAGSGFAATTLGDVESTVELGP</sequence>
<dbReference type="PANTHER" id="PTHR40465">
    <property type="entry name" value="CHROMOSOME 1, WHOLE GENOME SHOTGUN SEQUENCE"/>
    <property type="match status" value="1"/>
</dbReference>
<evidence type="ECO:0000313" key="3">
    <source>
        <dbReference type="EMBL" id="KAK0462201.1"/>
    </source>
</evidence>
<reference evidence="3" key="1">
    <citation type="submission" date="2023-06" db="EMBL/GenBank/DDBJ databases">
        <authorList>
            <consortium name="Lawrence Berkeley National Laboratory"/>
            <person name="Ahrendt S."/>
            <person name="Sahu N."/>
            <person name="Indic B."/>
            <person name="Wong-Bajracharya J."/>
            <person name="Merenyi Z."/>
            <person name="Ke H.-M."/>
            <person name="Monk M."/>
            <person name="Kocsube S."/>
            <person name="Drula E."/>
            <person name="Lipzen A."/>
            <person name="Balint B."/>
            <person name="Henrissat B."/>
            <person name="Andreopoulos B."/>
            <person name="Martin F.M."/>
            <person name="Harder C.B."/>
            <person name="Rigling D."/>
            <person name="Ford K.L."/>
            <person name="Foster G.D."/>
            <person name="Pangilinan J."/>
            <person name="Papanicolaou A."/>
            <person name="Barry K."/>
            <person name="LaButti K."/>
            <person name="Viragh M."/>
            <person name="Koriabine M."/>
            <person name="Yan M."/>
            <person name="Riley R."/>
            <person name="Champramary S."/>
            <person name="Plett K.L."/>
            <person name="Tsai I.J."/>
            <person name="Slot J."/>
            <person name="Sipos G."/>
            <person name="Plett J."/>
            <person name="Nagy L.G."/>
            <person name="Grigoriev I.V."/>
        </authorList>
    </citation>
    <scope>NUCLEOTIDE SEQUENCE</scope>
    <source>
        <strain evidence="3">ICMP 16352</strain>
    </source>
</reference>
<dbReference type="EMBL" id="JAUEPR010000130">
    <property type="protein sequence ID" value="KAK0462201.1"/>
    <property type="molecule type" value="Genomic_DNA"/>
</dbReference>
<dbReference type="InterPro" id="IPR045339">
    <property type="entry name" value="DUF6534"/>
</dbReference>
<feature type="transmembrane region" description="Helical" evidence="1">
    <location>
        <begin position="92"/>
        <end position="115"/>
    </location>
</feature>
<keyword evidence="4" id="KW-1185">Reference proteome</keyword>
<feature type="transmembrane region" description="Helical" evidence="1">
    <location>
        <begin position="169"/>
        <end position="191"/>
    </location>
</feature>
<evidence type="ECO:0000313" key="4">
    <source>
        <dbReference type="Proteomes" id="UP001175227"/>
    </source>
</evidence>
<feature type="transmembrane region" description="Helical" evidence="1">
    <location>
        <begin position="127"/>
        <end position="149"/>
    </location>
</feature>
<dbReference type="AlphaFoldDB" id="A0AA39NAT4"/>